<dbReference type="GeneID" id="5017694"/>
<dbReference type="InParanoid" id="A0C145"/>
<dbReference type="AlphaFoldDB" id="A0C145"/>
<dbReference type="RefSeq" id="XP_001431910.1">
    <property type="nucleotide sequence ID" value="XM_001431873.1"/>
</dbReference>
<organism evidence="1 2">
    <name type="scientific">Paramecium tetraurelia</name>
    <dbReference type="NCBI Taxonomy" id="5888"/>
    <lineage>
        <taxon>Eukaryota</taxon>
        <taxon>Sar</taxon>
        <taxon>Alveolata</taxon>
        <taxon>Ciliophora</taxon>
        <taxon>Intramacronucleata</taxon>
        <taxon>Oligohymenophorea</taxon>
        <taxon>Peniculida</taxon>
        <taxon>Parameciidae</taxon>
        <taxon>Paramecium</taxon>
    </lineage>
</organism>
<dbReference type="Proteomes" id="UP000000600">
    <property type="component" value="Unassembled WGS sequence"/>
</dbReference>
<gene>
    <name evidence="1" type="ORF">GSPATT00033988001</name>
</gene>
<evidence type="ECO:0000313" key="1">
    <source>
        <dbReference type="EMBL" id="CAK64512.1"/>
    </source>
</evidence>
<protein>
    <submittedName>
        <fullName evidence="1">Uncharacterized protein</fullName>
    </submittedName>
</protein>
<evidence type="ECO:0000313" key="2">
    <source>
        <dbReference type="Proteomes" id="UP000000600"/>
    </source>
</evidence>
<proteinExistence type="predicted"/>
<keyword evidence="2" id="KW-1185">Reference proteome</keyword>
<accession>A0C145</accession>
<sequence length="94" mass="11350">MFQQLNNTIQACRFNLVINYTPKRLVLASPSGIGNSNALKKKEEFRIYIELYKQRETHYQNIIFSKDQEISMMKSHIQQIEERKSYKQYPKQYK</sequence>
<dbReference type="KEGG" id="ptm:GSPATT00033988001"/>
<name>A0C145_PARTE</name>
<dbReference type="EMBL" id="CT868031">
    <property type="protein sequence ID" value="CAK64512.1"/>
    <property type="molecule type" value="Genomic_DNA"/>
</dbReference>
<dbReference type="HOGENOM" id="CLU_2390743_0_0_1"/>
<reference evidence="1 2" key="1">
    <citation type="journal article" date="2006" name="Nature">
        <title>Global trends of whole-genome duplications revealed by the ciliate Paramecium tetraurelia.</title>
        <authorList>
            <consortium name="Genoscope"/>
            <person name="Aury J.-M."/>
            <person name="Jaillon O."/>
            <person name="Duret L."/>
            <person name="Noel B."/>
            <person name="Jubin C."/>
            <person name="Porcel B.M."/>
            <person name="Segurens B."/>
            <person name="Daubin V."/>
            <person name="Anthouard V."/>
            <person name="Aiach N."/>
            <person name="Arnaiz O."/>
            <person name="Billaut A."/>
            <person name="Beisson J."/>
            <person name="Blanc I."/>
            <person name="Bouhouche K."/>
            <person name="Camara F."/>
            <person name="Duharcourt S."/>
            <person name="Guigo R."/>
            <person name="Gogendeau D."/>
            <person name="Katinka M."/>
            <person name="Keller A.-M."/>
            <person name="Kissmehl R."/>
            <person name="Klotz C."/>
            <person name="Koll F."/>
            <person name="Le Moue A."/>
            <person name="Lepere C."/>
            <person name="Malinsky S."/>
            <person name="Nowacki M."/>
            <person name="Nowak J.K."/>
            <person name="Plattner H."/>
            <person name="Poulain J."/>
            <person name="Ruiz F."/>
            <person name="Serrano V."/>
            <person name="Zagulski M."/>
            <person name="Dessen P."/>
            <person name="Betermier M."/>
            <person name="Weissenbach J."/>
            <person name="Scarpelli C."/>
            <person name="Schachter V."/>
            <person name="Sperling L."/>
            <person name="Meyer E."/>
            <person name="Cohen J."/>
            <person name="Wincker P."/>
        </authorList>
    </citation>
    <scope>NUCLEOTIDE SEQUENCE [LARGE SCALE GENOMIC DNA]</scope>
    <source>
        <strain evidence="1 2">Stock d4-2</strain>
    </source>
</reference>